<gene>
    <name evidence="1" type="ORF">EPI10_024642</name>
</gene>
<sequence length="271" mass="31098">MFKVCQVLVSFEWYTKRGKFPFQGPWQGNPLSLFLFLLCSGGLSTPLLLACQEGLVKRAKESHSGPIVWYLFFANGSLIFGDASLKGAINVKNALKEYEICSRQLINFNKFLVYFSSNVSEGNKQLIEKELGVRSSIDPDKYLGLLMVVGRNRKLAFRNIVDKIQGKINGWCNRWLSQGGKKIEAILCRYWWQKSQSNCGIHWCSCERLCNLKEGGELGFRKLTKFNFHYWPNKARVLKVKQYRRSKFLKVELGSQPSAIWRSIWAAKGSC</sequence>
<reference evidence="2" key="1">
    <citation type="journal article" date="2019" name="Plant Biotechnol. J.">
        <title>Genome sequencing of the Australian wild diploid species Gossypium australe highlights disease resistance and delayed gland morphogenesis.</title>
        <authorList>
            <person name="Cai Y."/>
            <person name="Cai X."/>
            <person name="Wang Q."/>
            <person name="Wang P."/>
            <person name="Zhang Y."/>
            <person name="Cai C."/>
            <person name="Xu Y."/>
            <person name="Wang K."/>
            <person name="Zhou Z."/>
            <person name="Wang C."/>
            <person name="Geng S."/>
            <person name="Li B."/>
            <person name="Dong Q."/>
            <person name="Hou Y."/>
            <person name="Wang H."/>
            <person name="Ai P."/>
            <person name="Liu Z."/>
            <person name="Yi F."/>
            <person name="Sun M."/>
            <person name="An G."/>
            <person name="Cheng J."/>
            <person name="Zhang Y."/>
            <person name="Shi Q."/>
            <person name="Xie Y."/>
            <person name="Shi X."/>
            <person name="Chang Y."/>
            <person name="Huang F."/>
            <person name="Chen Y."/>
            <person name="Hong S."/>
            <person name="Mi L."/>
            <person name="Sun Q."/>
            <person name="Zhang L."/>
            <person name="Zhou B."/>
            <person name="Peng R."/>
            <person name="Zhang X."/>
            <person name="Liu F."/>
        </authorList>
    </citation>
    <scope>NUCLEOTIDE SEQUENCE [LARGE SCALE GENOMIC DNA]</scope>
    <source>
        <strain evidence="2">cv. PA1801</strain>
    </source>
</reference>
<dbReference type="AlphaFoldDB" id="A0A5B6VZB7"/>
<dbReference type="PANTHER" id="PTHR33116">
    <property type="entry name" value="REVERSE TRANSCRIPTASE ZINC-BINDING DOMAIN-CONTAINING PROTEIN-RELATED-RELATED"/>
    <property type="match status" value="1"/>
</dbReference>
<name>A0A5B6VZB7_9ROSI</name>
<dbReference type="GO" id="GO:0003964">
    <property type="term" value="F:RNA-directed DNA polymerase activity"/>
    <property type="evidence" value="ECO:0007669"/>
    <property type="project" value="UniProtKB-KW"/>
</dbReference>
<keyword evidence="1" id="KW-0548">Nucleotidyltransferase</keyword>
<dbReference type="OrthoDB" id="1298192at2759"/>
<dbReference type="Proteomes" id="UP000325315">
    <property type="component" value="Unassembled WGS sequence"/>
</dbReference>
<evidence type="ECO:0000313" key="2">
    <source>
        <dbReference type="Proteomes" id="UP000325315"/>
    </source>
</evidence>
<keyword evidence="1" id="KW-0808">Transferase</keyword>
<protein>
    <submittedName>
        <fullName evidence="1">Reverse transcriptase</fullName>
    </submittedName>
</protein>
<comment type="caution">
    <text evidence="1">The sequence shown here is derived from an EMBL/GenBank/DDBJ whole genome shotgun (WGS) entry which is preliminary data.</text>
</comment>
<accession>A0A5B6VZB7</accession>
<keyword evidence="1" id="KW-0695">RNA-directed DNA polymerase</keyword>
<organism evidence="1 2">
    <name type="scientific">Gossypium australe</name>
    <dbReference type="NCBI Taxonomy" id="47621"/>
    <lineage>
        <taxon>Eukaryota</taxon>
        <taxon>Viridiplantae</taxon>
        <taxon>Streptophyta</taxon>
        <taxon>Embryophyta</taxon>
        <taxon>Tracheophyta</taxon>
        <taxon>Spermatophyta</taxon>
        <taxon>Magnoliopsida</taxon>
        <taxon>eudicotyledons</taxon>
        <taxon>Gunneridae</taxon>
        <taxon>Pentapetalae</taxon>
        <taxon>rosids</taxon>
        <taxon>malvids</taxon>
        <taxon>Malvales</taxon>
        <taxon>Malvaceae</taxon>
        <taxon>Malvoideae</taxon>
        <taxon>Gossypium</taxon>
    </lineage>
</organism>
<evidence type="ECO:0000313" key="1">
    <source>
        <dbReference type="EMBL" id="KAA3474346.1"/>
    </source>
</evidence>
<dbReference type="EMBL" id="SMMG02000005">
    <property type="protein sequence ID" value="KAA3474346.1"/>
    <property type="molecule type" value="Genomic_DNA"/>
</dbReference>
<dbReference type="PANTHER" id="PTHR33116:SF86">
    <property type="entry name" value="REVERSE TRANSCRIPTASE DOMAIN-CONTAINING PROTEIN"/>
    <property type="match status" value="1"/>
</dbReference>
<keyword evidence="2" id="KW-1185">Reference proteome</keyword>
<proteinExistence type="predicted"/>